<dbReference type="InterPro" id="IPR051159">
    <property type="entry name" value="Hexapeptide_acetyltransf"/>
</dbReference>
<organism evidence="4 5">
    <name type="scientific">Candidatus Woesebacteria bacterium RIFCSPHIGHO2_01_FULL_44_21</name>
    <dbReference type="NCBI Taxonomy" id="1802503"/>
    <lineage>
        <taxon>Bacteria</taxon>
        <taxon>Candidatus Woeseibacteriota</taxon>
    </lineage>
</organism>
<evidence type="ECO:0000313" key="4">
    <source>
        <dbReference type="EMBL" id="OGM31314.1"/>
    </source>
</evidence>
<comment type="similarity">
    <text evidence="1">Belongs to the transferase hexapeptide repeat family.</text>
</comment>
<feature type="transmembrane region" description="Helical" evidence="3">
    <location>
        <begin position="20"/>
        <end position="39"/>
    </location>
</feature>
<dbReference type="Pfam" id="PF00132">
    <property type="entry name" value="Hexapep"/>
    <property type="match status" value="1"/>
</dbReference>
<comment type="caution">
    <text evidence="4">The sequence shown here is derived from an EMBL/GenBank/DDBJ whole genome shotgun (WGS) entry which is preliminary data.</text>
</comment>
<accession>A0A1F7YVX2</accession>
<dbReference type="InterPro" id="IPR001451">
    <property type="entry name" value="Hexapep"/>
</dbReference>
<dbReference type="SUPFAM" id="SSF51161">
    <property type="entry name" value="Trimeric LpxA-like enzymes"/>
    <property type="match status" value="1"/>
</dbReference>
<gene>
    <name evidence="4" type="ORF">A2803_03930</name>
</gene>
<keyword evidence="2" id="KW-0808">Transferase</keyword>
<dbReference type="Proteomes" id="UP000178870">
    <property type="component" value="Unassembled WGS sequence"/>
</dbReference>
<evidence type="ECO:0000256" key="3">
    <source>
        <dbReference type="SAM" id="Phobius"/>
    </source>
</evidence>
<keyword evidence="3" id="KW-0472">Membrane</keyword>
<proteinExistence type="inferred from homology"/>
<reference evidence="4 5" key="1">
    <citation type="journal article" date="2016" name="Nat. Commun.">
        <title>Thousands of microbial genomes shed light on interconnected biogeochemical processes in an aquifer system.</title>
        <authorList>
            <person name="Anantharaman K."/>
            <person name="Brown C.T."/>
            <person name="Hug L.A."/>
            <person name="Sharon I."/>
            <person name="Castelle C.J."/>
            <person name="Probst A.J."/>
            <person name="Thomas B.C."/>
            <person name="Singh A."/>
            <person name="Wilkins M.J."/>
            <person name="Karaoz U."/>
            <person name="Brodie E.L."/>
            <person name="Williams K.H."/>
            <person name="Hubbard S.S."/>
            <person name="Banfield J.F."/>
        </authorList>
    </citation>
    <scope>NUCLEOTIDE SEQUENCE [LARGE SCALE GENOMIC DNA]</scope>
</reference>
<dbReference type="AlphaFoldDB" id="A0A1F7YVX2"/>
<protein>
    <submittedName>
        <fullName evidence="4">Uncharacterized protein</fullName>
    </submittedName>
</protein>
<keyword evidence="3" id="KW-0812">Transmembrane</keyword>
<dbReference type="GO" id="GO:0008374">
    <property type="term" value="F:O-acyltransferase activity"/>
    <property type="evidence" value="ECO:0007669"/>
    <property type="project" value="TreeGrafter"/>
</dbReference>
<name>A0A1F7YVX2_9BACT</name>
<evidence type="ECO:0000256" key="2">
    <source>
        <dbReference type="ARBA" id="ARBA00022679"/>
    </source>
</evidence>
<sequence>MKSKKEIVFKNYIPPKNKLILAILFARFPLLIPGISWVIKKHLRYCKNIKFIPGFRYLYGNIHASDAVLNDTFFMDYAHVYIGKGTKFSLENMVITSTHDPQNFNIVRAKPITIGKNVWITTRCIILGGVTIGDNSVIGAGSVVTSDIPPKSFAAGNPCKVVKKI</sequence>
<dbReference type="PANTHER" id="PTHR23416:SF23">
    <property type="entry name" value="ACETYLTRANSFERASE C18B11.09C-RELATED"/>
    <property type="match status" value="1"/>
</dbReference>
<evidence type="ECO:0000256" key="1">
    <source>
        <dbReference type="ARBA" id="ARBA00007274"/>
    </source>
</evidence>
<dbReference type="PANTHER" id="PTHR23416">
    <property type="entry name" value="SIALIC ACID SYNTHASE-RELATED"/>
    <property type="match status" value="1"/>
</dbReference>
<dbReference type="Gene3D" id="2.160.10.10">
    <property type="entry name" value="Hexapeptide repeat proteins"/>
    <property type="match status" value="1"/>
</dbReference>
<dbReference type="EMBL" id="MGGP01000028">
    <property type="protein sequence ID" value="OGM31314.1"/>
    <property type="molecule type" value="Genomic_DNA"/>
</dbReference>
<dbReference type="InterPro" id="IPR011004">
    <property type="entry name" value="Trimer_LpxA-like_sf"/>
</dbReference>
<keyword evidence="3" id="KW-1133">Transmembrane helix</keyword>
<evidence type="ECO:0000313" key="5">
    <source>
        <dbReference type="Proteomes" id="UP000178870"/>
    </source>
</evidence>